<feature type="non-terminal residue" evidence="4">
    <location>
        <position position="1"/>
    </location>
</feature>
<dbReference type="EMBL" id="HACG01015978">
    <property type="protein sequence ID" value="CEK62843.1"/>
    <property type="molecule type" value="Transcribed_RNA"/>
</dbReference>
<reference evidence="4" key="1">
    <citation type="submission" date="2014-12" db="EMBL/GenBank/DDBJ databases">
        <title>Insight into the proteome of Arion vulgaris.</title>
        <authorList>
            <person name="Aradska J."/>
            <person name="Bulat T."/>
            <person name="Smidak R."/>
            <person name="Sarate P."/>
            <person name="Gangsoo J."/>
            <person name="Sialana F."/>
            <person name="Bilban M."/>
            <person name="Lubec G."/>
        </authorList>
    </citation>
    <scope>NUCLEOTIDE SEQUENCE</scope>
    <source>
        <tissue evidence="4">Skin</tissue>
    </source>
</reference>
<name>A0A0B6Z384_9EUPU</name>
<organism evidence="4">
    <name type="scientific">Arion vulgaris</name>
    <dbReference type="NCBI Taxonomy" id="1028688"/>
    <lineage>
        <taxon>Eukaryota</taxon>
        <taxon>Metazoa</taxon>
        <taxon>Spiralia</taxon>
        <taxon>Lophotrochozoa</taxon>
        <taxon>Mollusca</taxon>
        <taxon>Gastropoda</taxon>
        <taxon>Heterobranchia</taxon>
        <taxon>Euthyneura</taxon>
        <taxon>Panpulmonata</taxon>
        <taxon>Eupulmonata</taxon>
        <taxon>Stylommatophora</taxon>
        <taxon>Helicina</taxon>
        <taxon>Arionoidea</taxon>
        <taxon>Arionidae</taxon>
        <taxon>Arion</taxon>
    </lineage>
</organism>
<protein>
    <recommendedName>
        <fullName evidence="3">PH domain-containing protein</fullName>
    </recommendedName>
</protein>
<feature type="domain" description="PH" evidence="3">
    <location>
        <begin position="42"/>
        <end position="150"/>
    </location>
</feature>
<dbReference type="SMART" id="SM00233">
    <property type="entry name" value="PH"/>
    <property type="match status" value="1"/>
</dbReference>
<dbReference type="GO" id="GO:0016020">
    <property type="term" value="C:membrane"/>
    <property type="evidence" value="ECO:0007669"/>
    <property type="project" value="UniProtKB-SubCell"/>
</dbReference>
<dbReference type="PANTHER" id="PTHR14309">
    <property type="entry name" value="EXPRESSED PROTEIN"/>
    <property type="match status" value="1"/>
</dbReference>
<dbReference type="Gene3D" id="2.30.29.30">
    <property type="entry name" value="Pleckstrin-homology domain (PH domain)/Phosphotyrosine-binding domain (PTB)"/>
    <property type="match status" value="1"/>
</dbReference>
<sequence length="249" mass="28235">KFQVRKTPDIDKSQLTYIIDQYFLITSEFSKQVTLMASGGFDIAKAGWLYRKSSVQQRWKKNWFVLDRDGDLRYFESPDHPRTEERLVVPAVVMAIKIGYDCPQTDLPEGVKSKTCVLELVFRDRESMLLCAELSDEIKAWQIALEEVRTLSPHVAQPGVATATTTIISPPGYVNYCSPNVGYNYPGHVIRNGTILQPPPVQVIQSSPYGTTTVVNASPVQQVVYVNGGPYRPLRYSYNPIYPAPYFFW</sequence>
<dbReference type="AlphaFoldDB" id="A0A0B6Z384"/>
<proteinExistence type="predicted"/>
<gene>
    <name evidence="4" type="primary">ORF46287</name>
    <name evidence="5" type="synonym">ORF46290</name>
</gene>
<dbReference type="Pfam" id="PF00169">
    <property type="entry name" value="PH"/>
    <property type="match status" value="1"/>
</dbReference>
<dbReference type="GO" id="GO:0045595">
    <property type="term" value="P:regulation of cell differentiation"/>
    <property type="evidence" value="ECO:0007669"/>
    <property type="project" value="TreeGrafter"/>
</dbReference>
<accession>A0A0B6Z384</accession>
<dbReference type="FunFam" id="2.30.29.30:FF:000073">
    <property type="entry name" value="Pleckstrin homology domain-containing family B member 2"/>
    <property type="match status" value="1"/>
</dbReference>
<dbReference type="InterPro" id="IPR001849">
    <property type="entry name" value="PH_domain"/>
</dbReference>
<keyword evidence="2" id="KW-0472">Membrane</keyword>
<dbReference type="SUPFAM" id="SSF50729">
    <property type="entry name" value="PH domain-like"/>
    <property type="match status" value="1"/>
</dbReference>
<dbReference type="EMBL" id="HACG01015977">
    <property type="protein sequence ID" value="CEK62842.1"/>
    <property type="molecule type" value="Transcribed_RNA"/>
</dbReference>
<evidence type="ECO:0000259" key="3">
    <source>
        <dbReference type="PROSITE" id="PS50003"/>
    </source>
</evidence>
<dbReference type="InterPro" id="IPR039680">
    <property type="entry name" value="PLEKHB1/2"/>
</dbReference>
<comment type="subcellular location">
    <subcellularLocation>
        <location evidence="1">Membrane</location>
    </subcellularLocation>
</comment>
<evidence type="ECO:0000256" key="1">
    <source>
        <dbReference type="ARBA" id="ARBA00004370"/>
    </source>
</evidence>
<dbReference type="PROSITE" id="PS50003">
    <property type="entry name" value="PH_DOMAIN"/>
    <property type="match status" value="1"/>
</dbReference>
<evidence type="ECO:0000313" key="5">
    <source>
        <dbReference type="EMBL" id="CEK62843.1"/>
    </source>
</evidence>
<evidence type="ECO:0000313" key="4">
    <source>
        <dbReference type="EMBL" id="CEK62842.1"/>
    </source>
</evidence>
<dbReference type="PANTHER" id="PTHR14309:SF10">
    <property type="entry name" value="PH DOMAIN-CONTAINING PROTEIN"/>
    <property type="match status" value="1"/>
</dbReference>
<dbReference type="InterPro" id="IPR011993">
    <property type="entry name" value="PH-like_dom_sf"/>
</dbReference>
<evidence type="ECO:0000256" key="2">
    <source>
        <dbReference type="ARBA" id="ARBA00023136"/>
    </source>
</evidence>